<evidence type="ECO:0000256" key="2">
    <source>
        <dbReference type="ARBA" id="ARBA00022475"/>
    </source>
</evidence>
<evidence type="ECO:0000256" key="6">
    <source>
        <dbReference type="SAM" id="Coils"/>
    </source>
</evidence>
<dbReference type="Pfam" id="PF03176">
    <property type="entry name" value="MMPL"/>
    <property type="match status" value="2"/>
</dbReference>
<organism evidence="9">
    <name type="scientific">Staphylococcus aureus</name>
    <dbReference type="NCBI Taxonomy" id="1280"/>
    <lineage>
        <taxon>Bacteria</taxon>
        <taxon>Bacillati</taxon>
        <taxon>Bacillota</taxon>
        <taxon>Bacilli</taxon>
        <taxon>Bacillales</taxon>
        <taxon>Staphylococcaceae</taxon>
        <taxon>Staphylococcus</taxon>
    </lineage>
</organism>
<feature type="transmembrane region" description="Helical" evidence="7">
    <location>
        <begin position="180"/>
        <end position="200"/>
    </location>
</feature>
<dbReference type="PANTHER" id="PTHR33406:SF13">
    <property type="entry name" value="MEMBRANE PROTEIN YDFJ"/>
    <property type="match status" value="1"/>
</dbReference>
<keyword evidence="2" id="KW-1003">Cell membrane</keyword>
<feature type="transmembrane region" description="Helical" evidence="7">
    <location>
        <begin position="231"/>
        <end position="252"/>
    </location>
</feature>
<dbReference type="RefSeq" id="WP_001051421.1">
    <property type="nucleotide sequence ID" value="NZ_BDXL01000002.1"/>
</dbReference>
<feature type="transmembrane region" description="Helical" evidence="7">
    <location>
        <begin position="659"/>
        <end position="681"/>
    </location>
</feature>
<protein>
    <submittedName>
        <fullName evidence="9">Antibiotic transport-associated protein</fullName>
    </submittedName>
</protein>
<feature type="transmembrane region" description="Helical" evidence="7">
    <location>
        <begin position="301"/>
        <end position="330"/>
    </location>
</feature>
<feature type="transmembrane region" description="Helical" evidence="7">
    <location>
        <begin position="20"/>
        <end position="38"/>
    </location>
</feature>
<feature type="transmembrane region" description="Helical" evidence="7">
    <location>
        <begin position="519"/>
        <end position="539"/>
    </location>
</feature>
<evidence type="ECO:0000256" key="7">
    <source>
        <dbReference type="SAM" id="Phobius"/>
    </source>
</evidence>
<evidence type="ECO:0000256" key="3">
    <source>
        <dbReference type="ARBA" id="ARBA00022692"/>
    </source>
</evidence>
<feature type="transmembrane region" description="Helical" evidence="7">
    <location>
        <begin position="351"/>
        <end position="375"/>
    </location>
</feature>
<sequence>MAKFLYKMGTFIAKHKWSAVIAWIVIVAAILIPLATNAPKFDNDIKMTGLESLDTNKKIEKHFNQDSEKAQIRVVFKTTKDDGIVQPNITKDIKKTLDDIKKDDKHIDKISDPYENKQISKDKTTAFADITYDVSQTSLKDGSRDNVKSHLKDLRDNHNVQTELTGTGMTSTEVGGNSELVGIIVAFVVLLITFGSVIAAGLPIISALIGLASGVGIISLLTYAFDIPNVTLTLAVMIGLAVGIDYALFILFRYRQVMKTETDYIKGIGLAIGTAGSAVIFAGVTVVIAVCGLSLVGIDFLAVMGFASAISVIFAVFSALTLLPALISIFHKRIKVNKLQSNFKKDIDTPWSKFITGNALAAVLLGLIILVAAAIPVSHMRLGIPDDGVKPADSTQKKAYDIISDKFGEGFNGQIPMLINVKDKKDDPQGLQQDLQSVYKDIKDKKNVDIVTPPQMSKDNDYALMVVIPKKGPNAESTNDLVHDLRDYHKDAQDKYGFKTEISGQSVINIDMSKKLNEAIPLFATVIVVLAFFLLMIVFRSILIPLKAVLGFVLSLMATLGFTTLVMQDGCFMKGLFGIETTGPMLAFLPVITIGILFGLAMDYEVFLMSRIHEEYSKTGDNDYSIKVGLKESGPVIVAAALIMFSVFFAFVFQEDVMIKSMGMALAFGVLFDAFVVRMMLIPALTKLFGKGSWYLPAWLNRIIPRVDIEGHALEKYKTVESQESEAKDSKETYDTTFKIYPQGATNVSKHQDVHGQDDVRSIVLDDKTMALYQEVKQQSASSFFLYDALIDYQNKHQLNSKQQVTNIEQLNKNIEKLNQLLEKNLRNKS</sequence>
<feature type="domain" description="SSD" evidence="8">
    <location>
        <begin position="204"/>
        <end position="329"/>
    </location>
</feature>
<proteinExistence type="predicted"/>
<dbReference type="InterPro" id="IPR004869">
    <property type="entry name" value="MMPL_dom"/>
</dbReference>
<feature type="coiled-coil region" evidence="6">
    <location>
        <begin position="801"/>
        <end position="828"/>
    </location>
</feature>
<reference evidence="9" key="1">
    <citation type="submission" date="2018-12" db="EMBL/GenBank/DDBJ databases">
        <authorList>
            <consortium name="Pathogen Informatics"/>
        </authorList>
    </citation>
    <scope>NUCLEOTIDE SEQUENCE</scope>
    <source>
        <strain evidence="9">NCTC8317</strain>
    </source>
</reference>
<keyword evidence="4 7" id="KW-1133">Transmembrane helix</keyword>
<name>A0AB74Q3Z3_STAAU</name>
<feature type="transmembrane region" description="Helical" evidence="7">
    <location>
        <begin position="634"/>
        <end position="653"/>
    </location>
</feature>
<evidence type="ECO:0000256" key="5">
    <source>
        <dbReference type="ARBA" id="ARBA00023136"/>
    </source>
</evidence>
<feature type="transmembrane region" description="Helical" evidence="7">
    <location>
        <begin position="587"/>
        <end position="608"/>
    </location>
</feature>
<dbReference type="PANTHER" id="PTHR33406">
    <property type="entry name" value="MEMBRANE PROTEIN MJ1562-RELATED"/>
    <property type="match status" value="1"/>
</dbReference>
<dbReference type="InterPro" id="IPR000731">
    <property type="entry name" value="SSD"/>
</dbReference>
<evidence type="ECO:0000256" key="1">
    <source>
        <dbReference type="ARBA" id="ARBA00004651"/>
    </source>
</evidence>
<dbReference type="EMBL" id="LR133917">
    <property type="protein sequence ID" value="VDY49359.1"/>
    <property type="molecule type" value="Genomic_DNA"/>
</dbReference>
<dbReference type="SUPFAM" id="SSF82866">
    <property type="entry name" value="Multidrug efflux transporter AcrB transmembrane domain"/>
    <property type="match status" value="2"/>
</dbReference>
<keyword evidence="6" id="KW-0175">Coiled coil</keyword>
<accession>A0AB74Q3Z3</accession>
<dbReference type="GO" id="GO:0005886">
    <property type="term" value="C:plasma membrane"/>
    <property type="evidence" value="ECO:0007669"/>
    <property type="project" value="UniProtKB-SubCell"/>
</dbReference>
<gene>
    <name evidence="9" type="primary">mmpL8</name>
    <name evidence="9" type="ORF">NCTC8317_02499</name>
</gene>
<keyword evidence="5 7" id="KW-0472">Membrane</keyword>
<evidence type="ECO:0000313" key="9">
    <source>
        <dbReference type="EMBL" id="VDY49359.1"/>
    </source>
</evidence>
<keyword evidence="3 7" id="KW-0812">Transmembrane</keyword>
<dbReference type="Proteomes" id="UP000280323">
    <property type="component" value="Chromosome"/>
</dbReference>
<evidence type="ECO:0000256" key="4">
    <source>
        <dbReference type="ARBA" id="ARBA00022989"/>
    </source>
</evidence>
<dbReference type="Gene3D" id="1.20.1640.10">
    <property type="entry name" value="Multidrug efflux transporter AcrB transmembrane domain"/>
    <property type="match status" value="2"/>
</dbReference>
<dbReference type="PROSITE" id="PS50156">
    <property type="entry name" value="SSD"/>
    <property type="match status" value="1"/>
</dbReference>
<feature type="transmembrane region" description="Helical" evidence="7">
    <location>
        <begin position="207"/>
        <end position="225"/>
    </location>
</feature>
<dbReference type="InterPro" id="IPR050545">
    <property type="entry name" value="Mycobact_MmpL"/>
</dbReference>
<evidence type="ECO:0000259" key="8">
    <source>
        <dbReference type="PROSITE" id="PS50156"/>
    </source>
</evidence>
<comment type="subcellular location">
    <subcellularLocation>
        <location evidence="1">Cell membrane</location>
        <topology evidence="1">Multi-pass membrane protein</topology>
    </subcellularLocation>
</comment>
<feature type="transmembrane region" description="Helical" evidence="7">
    <location>
        <begin position="264"/>
        <end position="295"/>
    </location>
</feature>
<dbReference type="AlphaFoldDB" id="A0AB74Q3Z3"/>
<feature type="transmembrane region" description="Helical" evidence="7">
    <location>
        <begin position="546"/>
        <end position="567"/>
    </location>
</feature>